<reference evidence="1 2" key="1">
    <citation type="journal article" date="2014" name="Genome Announc.">
        <title>Draft Genome Sequence of Streptomyces fradiae ATCC 19609, a Strain Highly Sensitive to Antibiotics.</title>
        <authorList>
            <person name="Bekker O.B."/>
            <person name="Klimina K.M."/>
            <person name="Vatlin A.A."/>
            <person name="Zakharevich N.V."/>
            <person name="Kasianov A.S."/>
            <person name="Danilenko V.N."/>
        </authorList>
    </citation>
    <scope>NUCLEOTIDE SEQUENCE [LARGE SCALE GENOMIC DNA]</scope>
    <source>
        <strain evidence="1 2">ATCC 19609</strain>
    </source>
</reference>
<dbReference type="RefSeq" id="WP_043465724.1">
    <property type="nucleotide sequence ID" value="NZ_JNAD02000020.1"/>
</dbReference>
<evidence type="ECO:0000313" key="1">
    <source>
        <dbReference type="EMBL" id="RKM90954.1"/>
    </source>
</evidence>
<evidence type="ECO:0000313" key="2">
    <source>
        <dbReference type="Proteomes" id="UP000028058"/>
    </source>
</evidence>
<accession>A0A3M8ESF5</accession>
<name>A0A3M8ESF5_9ACTN</name>
<keyword evidence="2" id="KW-1185">Reference proteome</keyword>
<gene>
    <name evidence="1" type="ORF">SFRA_030455</name>
</gene>
<protein>
    <submittedName>
        <fullName evidence="1">Uncharacterized protein</fullName>
    </submittedName>
</protein>
<comment type="caution">
    <text evidence="1">The sequence shown here is derived from an EMBL/GenBank/DDBJ whole genome shotgun (WGS) entry which is preliminary data.</text>
</comment>
<dbReference type="OrthoDB" id="9963133at2"/>
<dbReference type="EMBL" id="JNAD02000020">
    <property type="protein sequence ID" value="RKM90954.1"/>
    <property type="molecule type" value="Genomic_DNA"/>
</dbReference>
<dbReference type="Proteomes" id="UP000028058">
    <property type="component" value="Unassembled WGS sequence"/>
</dbReference>
<dbReference type="AlphaFoldDB" id="A0A3M8ESF5"/>
<sequence length="413" mass="45742">MAISLYAMNQAGESLHLHPGCDGNAGHDAPDHLEFNHLGEIYAAMRAVRSAFRYDEGKRRYVRNRIHYFTISGDVPRRDYIREQVDALPVSRSHPDHADYGLWRAAVVEAAPWGQKTVTEARMVPAALARAMGIHGVHLWESDRQASEPKPERVNDTTAAHLATGTDEGTGEPVYVCSLPERHHSHAGRTTRDVFGREGYWFTIPGDFPTSVPDEFHLTRATYAVTHEDLGAGLVAWKVWEAVDHRAPLATSTESRRVAVRHAVARMANEREERARRIIAERRAIGQQPVMAVRVERTTVAADPGNAWRTPDGAPLIRVHVRCGCTNLPDKVAEFPHPWDVAASEYLNQGAAWQLCERSPRHVTTDAGRGEVLSYGNRVSLSGDSSGDPYVMVRFGEVATPVSLASLGMGNFR</sequence>
<organism evidence="1 2">
    <name type="scientific">Streptomyces xinghaiensis</name>
    <dbReference type="NCBI Taxonomy" id="1038928"/>
    <lineage>
        <taxon>Bacteria</taxon>
        <taxon>Bacillati</taxon>
        <taxon>Actinomycetota</taxon>
        <taxon>Actinomycetes</taxon>
        <taxon>Kitasatosporales</taxon>
        <taxon>Streptomycetaceae</taxon>
        <taxon>Streptomyces</taxon>
    </lineage>
</organism>
<proteinExistence type="predicted"/>